<evidence type="ECO:0000256" key="4">
    <source>
        <dbReference type="ARBA" id="ARBA00022801"/>
    </source>
</evidence>
<dbReference type="GO" id="GO:0004252">
    <property type="term" value="F:serine-type endopeptidase activity"/>
    <property type="evidence" value="ECO:0007669"/>
    <property type="project" value="InterPro"/>
</dbReference>
<keyword evidence="6 7" id="KW-0472">Membrane</keyword>
<keyword evidence="11" id="KW-1185">Reference proteome</keyword>
<keyword evidence="4" id="KW-0378">Hydrolase</keyword>
<keyword evidence="10" id="KW-0645">Protease</keyword>
<evidence type="ECO:0000256" key="6">
    <source>
        <dbReference type="ARBA" id="ARBA00023136"/>
    </source>
</evidence>
<dbReference type="EMBL" id="VLLI01000007">
    <property type="protein sequence ID" value="TWI99383.1"/>
    <property type="molecule type" value="Genomic_DNA"/>
</dbReference>
<dbReference type="PANTHER" id="PTHR43731">
    <property type="entry name" value="RHOMBOID PROTEASE"/>
    <property type="match status" value="1"/>
</dbReference>
<dbReference type="Pfam" id="PF01694">
    <property type="entry name" value="Rhomboid"/>
    <property type="match status" value="1"/>
</dbReference>
<evidence type="ECO:0000256" key="1">
    <source>
        <dbReference type="ARBA" id="ARBA00004141"/>
    </source>
</evidence>
<feature type="transmembrane region" description="Helical" evidence="7">
    <location>
        <begin position="170"/>
        <end position="192"/>
    </location>
</feature>
<evidence type="ECO:0000256" key="2">
    <source>
        <dbReference type="ARBA" id="ARBA00009045"/>
    </source>
</evidence>
<feature type="transmembrane region" description="Helical" evidence="7">
    <location>
        <begin position="112"/>
        <end position="134"/>
    </location>
</feature>
<dbReference type="Pfam" id="PF20216">
    <property type="entry name" value="DUF6576"/>
    <property type="match status" value="1"/>
</dbReference>
<dbReference type="OrthoDB" id="680602at2"/>
<evidence type="ECO:0000313" key="10">
    <source>
        <dbReference type="EMBL" id="TWI99383.1"/>
    </source>
</evidence>
<dbReference type="InterPro" id="IPR022764">
    <property type="entry name" value="Peptidase_S54_rhomboid_dom"/>
</dbReference>
<keyword evidence="3 7" id="KW-0812">Transmembrane</keyword>
<feature type="transmembrane region" description="Helical" evidence="7">
    <location>
        <begin position="21"/>
        <end position="39"/>
    </location>
</feature>
<feature type="domain" description="DUF6576" evidence="9">
    <location>
        <begin position="252"/>
        <end position="286"/>
    </location>
</feature>
<feature type="transmembrane region" description="Helical" evidence="7">
    <location>
        <begin position="140"/>
        <end position="163"/>
    </location>
</feature>
<dbReference type="PANTHER" id="PTHR43731:SF14">
    <property type="entry name" value="PRESENILIN-ASSOCIATED RHOMBOID-LIKE PROTEIN, MITOCHONDRIAL"/>
    <property type="match status" value="1"/>
</dbReference>
<accession>A0A562U0Y6</accession>
<keyword evidence="5 7" id="KW-1133">Transmembrane helix</keyword>
<dbReference type="Gene3D" id="1.20.1540.10">
    <property type="entry name" value="Rhomboid-like"/>
    <property type="match status" value="1"/>
</dbReference>
<proteinExistence type="inferred from homology"/>
<protein>
    <submittedName>
        <fullName evidence="10">Membrane associated rhomboid family serine protease</fullName>
    </submittedName>
</protein>
<dbReference type="SUPFAM" id="SSF144091">
    <property type="entry name" value="Rhomboid-like"/>
    <property type="match status" value="1"/>
</dbReference>
<comment type="subcellular location">
    <subcellularLocation>
        <location evidence="1">Membrane</location>
        <topology evidence="1">Multi-pass membrane protein</topology>
    </subcellularLocation>
</comment>
<comment type="caution">
    <text evidence="10">The sequence shown here is derived from an EMBL/GenBank/DDBJ whole genome shotgun (WGS) entry which is preliminary data.</text>
</comment>
<dbReference type="InterPro" id="IPR046483">
    <property type="entry name" value="DUF6576"/>
</dbReference>
<dbReference type="Proteomes" id="UP000317010">
    <property type="component" value="Unassembled WGS sequence"/>
</dbReference>
<dbReference type="GO" id="GO:0016020">
    <property type="term" value="C:membrane"/>
    <property type="evidence" value="ECO:0007669"/>
    <property type="project" value="UniProtKB-SubCell"/>
</dbReference>
<evidence type="ECO:0000259" key="9">
    <source>
        <dbReference type="Pfam" id="PF20216"/>
    </source>
</evidence>
<dbReference type="AlphaFoldDB" id="A0A562U0Y6"/>
<organism evidence="10 11">
    <name type="scientific">Mucilaginibacter frigoritolerans</name>
    <dbReference type="NCBI Taxonomy" id="652788"/>
    <lineage>
        <taxon>Bacteria</taxon>
        <taxon>Pseudomonadati</taxon>
        <taxon>Bacteroidota</taxon>
        <taxon>Sphingobacteriia</taxon>
        <taxon>Sphingobacteriales</taxon>
        <taxon>Sphingobacteriaceae</taxon>
        <taxon>Mucilaginibacter</taxon>
    </lineage>
</organism>
<comment type="similarity">
    <text evidence="2">Belongs to the peptidase S54 family.</text>
</comment>
<feature type="domain" description="Peptidase S54 rhomboid" evidence="8">
    <location>
        <begin position="69"/>
        <end position="215"/>
    </location>
</feature>
<name>A0A562U0Y6_9SPHI</name>
<evidence type="ECO:0000313" key="11">
    <source>
        <dbReference type="Proteomes" id="UP000317010"/>
    </source>
</evidence>
<dbReference type="InterPro" id="IPR050925">
    <property type="entry name" value="Rhomboid_protease_S54"/>
</dbReference>
<evidence type="ECO:0000259" key="8">
    <source>
        <dbReference type="Pfam" id="PF01694"/>
    </source>
</evidence>
<evidence type="ECO:0000256" key="5">
    <source>
        <dbReference type="ARBA" id="ARBA00022989"/>
    </source>
</evidence>
<evidence type="ECO:0000256" key="3">
    <source>
        <dbReference type="ARBA" id="ARBA00022692"/>
    </source>
</evidence>
<feature type="transmembrane region" description="Helical" evidence="7">
    <location>
        <begin position="82"/>
        <end position="100"/>
    </location>
</feature>
<evidence type="ECO:0000256" key="7">
    <source>
        <dbReference type="SAM" id="Phobius"/>
    </source>
</evidence>
<dbReference type="GO" id="GO:0006508">
    <property type="term" value="P:proteolysis"/>
    <property type="evidence" value="ECO:0007669"/>
    <property type="project" value="UniProtKB-KW"/>
</dbReference>
<reference evidence="10 11" key="1">
    <citation type="submission" date="2019-07" db="EMBL/GenBank/DDBJ databases">
        <title>Genomic Encyclopedia of Archaeal and Bacterial Type Strains, Phase II (KMG-II): from individual species to whole genera.</title>
        <authorList>
            <person name="Goeker M."/>
        </authorList>
    </citation>
    <scope>NUCLEOTIDE SEQUENCE [LARGE SCALE GENOMIC DNA]</scope>
    <source>
        <strain evidence="10 11">ATCC BAA-1854</strain>
    </source>
</reference>
<gene>
    <name evidence="10" type="ORF">JN11_02700</name>
</gene>
<dbReference type="RefSeq" id="WP_144913259.1">
    <property type="nucleotide sequence ID" value="NZ_VLLI01000007.1"/>
</dbReference>
<sequence>MSTLWQNIQYKMLRSGSKLNLLIGINIIVFLLINIPAQLEKLFFRSLNIYRYSDEYLLLPANLHDLLSHFWTPFTYMFMHDGPFHILFNMLWFYWFGQIFEEYLGKKRTLGLYLLGGLAGAFVFVVSFNTFPLFTHSNAALSGALVGASASVMAIMVATATLLPDYTIPLIFIGPVKLKWLVLFFIVIDFLGITGLNAGGELSHLGGALMGFIYIKQLQKGHDMVGGIANLFKSKSKLKVVAKNPSKNSSGVPRQEEIDLILDKISRSGYDSLSKQEKEILFRASNNNEG</sequence>
<dbReference type="InterPro" id="IPR035952">
    <property type="entry name" value="Rhomboid-like_sf"/>
</dbReference>